<accession>A0AAV5M2M5</accession>
<proteinExistence type="predicted"/>
<name>A0AAV5M2M5_9ROSI</name>
<evidence type="ECO:0000313" key="2">
    <source>
        <dbReference type="Proteomes" id="UP001054252"/>
    </source>
</evidence>
<comment type="caution">
    <text evidence="1">The sequence shown here is derived from an EMBL/GenBank/DDBJ whole genome shotgun (WGS) entry which is preliminary data.</text>
</comment>
<dbReference type="Proteomes" id="UP001054252">
    <property type="component" value="Unassembled WGS sequence"/>
</dbReference>
<gene>
    <name evidence="1" type="ORF">SLEP1_g50469</name>
</gene>
<evidence type="ECO:0000313" key="1">
    <source>
        <dbReference type="EMBL" id="GKV43136.1"/>
    </source>
</evidence>
<protein>
    <submittedName>
        <fullName evidence="1">Uncharacterized protein</fullName>
    </submittedName>
</protein>
<dbReference type="EMBL" id="BPVZ01000165">
    <property type="protein sequence ID" value="GKV43136.1"/>
    <property type="molecule type" value="Genomic_DNA"/>
</dbReference>
<dbReference type="AlphaFoldDB" id="A0AAV5M2M5"/>
<organism evidence="1 2">
    <name type="scientific">Rubroshorea leprosula</name>
    <dbReference type="NCBI Taxonomy" id="152421"/>
    <lineage>
        <taxon>Eukaryota</taxon>
        <taxon>Viridiplantae</taxon>
        <taxon>Streptophyta</taxon>
        <taxon>Embryophyta</taxon>
        <taxon>Tracheophyta</taxon>
        <taxon>Spermatophyta</taxon>
        <taxon>Magnoliopsida</taxon>
        <taxon>eudicotyledons</taxon>
        <taxon>Gunneridae</taxon>
        <taxon>Pentapetalae</taxon>
        <taxon>rosids</taxon>
        <taxon>malvids</taxon>
        <taxon>Malvales</taxon>
        <taxon>Dipterocarpaceae</taxon>
        <taxon>Rubroshorea</taxon>
    </lineage>
</organism>
<reference evidence="1 2" key="1">
    <citation type="journal article" date="2021" name="Commun. Biol.">
        <title>The genome of Shorea leprosula (Dipterocarpaceae) highlights the ecological relevance of drought in aseasonal tropical rainforests.</title>
        <authorList>
            <person name="Ng K.K.S."/>
            <person name="Kobayashi M.J."/>
            <person name="Fawcett J.A."/>
            <person name="Hatakeyama M."/>
            <person name="Paape T."/>
            <person name="Ng C.H."/>
            <person name="Ang C.C."/>
            <person name="Tnah L.H."/>
            <person name="Lee C.T."/>
            <person name="Nishiyama T."/>
            <person name="Sese J."/>
            <person name="O'Brien M.J."/>
            <person name="Copetti D."/>
            <person name="Mohd Noor M.I."/>
            <person name="Ong R.C."/>
            <person name="Putra M."/>
            <person name="Sireger I.Z."/>
            <person name="Indrioko S."/>
            <person name="Kosugi Y."/>
            <person name="Izuno A."/>
            <person name="Isagi Y."/>
            <person name="Lee S.L."/>
            <person name="Shimizu K.K."/>
        </authorList>
    </citation>
    <scope>NUCLEOTIDE SEQUENCE [LARGE SCALE GENOMIC DNA]</scope>
    <source>
        <strain evidence="1">214</strain>
    </source>
</reference>
<keyword evidence="2" id="KW-1185">Reference proteome</keyword>
<sequence length="51" mass="5781">MGVVAWQAWMDEHCPPGKARHPHQQSLVLAMLPDFARKRLGNELDSRNSVV</sequence>